<sequence length="133" mass="14541">MKLQNLIEQGYQTRNDLNCAEAILKGANDAYDLGLNEQTIRLAAGFGGGMGVEKACGVVTGMAMVLSSMYAKERGHTSPEMKEKIKRAIEKFESQYQSTDCRCLKAKHRDEKTGCHGLILAGGKILDEIVEAE</sequence>
<dbReference type="RefSeq" id="WP_073603133.1">
    <property type="nucleotide sequence ID" value="NZ_FQXZ01000014.1"/>
</dbReference>
<accession>A0A1M5XZ65</accession>
<dbReference type="AlphaFoldDB" id="A0A1M5XZ65"/>
<evidence type="ECO:0000313" key="2">
    <source>
        <dbReference type="Proteomes" id="UP000184608"/>
    </source>
</evidence>
<proteinExistence type="predicted"/>
<dbReference type="NCBIfam" id="TIGR01909">
    <property type="entry name" value="C_GCAxxG_C_C"/>
    <property type="match status" value="1"/>
</dbReference>
<dbReference type="Proteomes" id="UP000184608">
    <property type="component" value="Unassembled WGS sequence"/>
</dbReference>
<keyword evidence="2" id="KW-1185">Reference proteome</keyword>
<dbReference type="Pfam" id="PF09719">
    <property type="entry name" value="C_GCAxxG_C_C"/>
    <property type="match status" value="1"/>
</dbReference>
<dbReference type="STRING" id="1216006.VA7868_01385"/>
<protein>
    <submittedName>
        <fullName evidence="1">Putative redox-active protein (C_GCAxxG_C_C)</fullName>
    </submittedName>
</protein>
<organism evidence="1 2">
    <name type="scientific">Vibrio aerogenes CECT 7868</name>
    <dbReference type="NCBI Taxonomy" id="1216006"/>
    <lineage>
        <taxon>Bacteria</taxon>
        <taxon>Pseudomonadati</taxon>
        <taxon>Pseudomonadota</taxon>
        <taxon>Gammaproteobacteria</taxon>
        <taxon>Vibrionales</taxon>
        <taxon>Vibrionaceae</taxon>
        <taxon>Vibrio</taxon>
    </lineage>
</organism>
<dbReference type="OrthoDB" id="9791535at2"/>
<name>A0A1M5XZ65_9VIBR</name>
<dbReference type="InterPro" id="IPR010181">
    <property type="entry name" value="CGCAxxGCC_motif"/>
</dbReference>
<reference evidence="1 2" key="1">
    <citation type="submission" date="2016-11" db="EMBL/GenBank/DDBJ databases">
        <authorList>
            <person name="Jaros S."/>
            <person name="Januszkiewicz K."/>
            <person name="Wedrychowicz H."/>
        </authorList>
    </citation>
    <scope>NUCLEOTIDE SEQUENCE [LARGE SCALE GENOMIC DNA]</scope>
    <source>
        <strain evidence="1 2">CECT 7868</strain>
    </source>
</reference>
<gene>
    <name evidence="1" type="ORF">VA7868_01385</name>
</gene>
<evidence type="ECO:0000313" key="1">
    <source>
        <dbReference type="EMBL" id="SHI04979.1"/>
    </source>
</evidence>
<dbReference type="EMBL" id="FQXZ01000014">
    <property type="protein sequence ID" value="SHI04979.1"/>
    <property type="molecule type" value="Genomic_DNA"/>
</dbReference>